<dbReference type="GO" id="GO:0004130">
    <property type="term" value="F:cytochrome-c peroxidase activity"/>
    <property type="evidence" value="ECO:0007669"/>
    <property type="project" value="TreeGrafter"/>
</dbReference>
<gene>
    <name evidence="2" type="ORF">Pla133_08510</name>
</gene>
<dbReference type="KEGG" id="pbap:Pla133_08510"/>
<dbReference type="EMBL" id="CP036287">
    <property type="protein sequence ID" value="QDU65785.1"/>
    <property type="molecule type" value="Genomic_DNA"/>
</dbReference>
<keyword evidence="3" id="KW-1185">Reference proteome</keyword>
<dbReference type="InterPro" id="IPR036909">
    <property type="entry name" value="Cyt_c-like_dom_sf"/>
</dbReference>
<dbReference type="GO" id="GO:0009055">
    <property type="term" value="F:electron transfer activity"/>
    <property type="evidence" value="ECO:0007669"/>
    <property type="project" value="InterPro"/>
</dbReference>
<dbReference type="GO" id="GO:0020037">
    <property type="term" value="F:heme binding"/>
    <property type="evidence" value="ECO:0007669"/>
    <property type="project" value="InterPro"/>
</dbReference>
<dbReference type="InterPro" id="IPR051395">
    <property type="entry name" value="Cytochrome_c_Peroxidase/MauG"/>
</dbReference>
<dbReference type="Gene3D" id="1.10.760.10">
    <property type="entry name" value="Cytochrome c-like domain"/>
    <property type="match status" value="1"/>
</dbReference>
<sequence length="615" mass="65906" precursor="true">MARVRKRVVPALAIVAFGVLAVSGSEPATEPAAGVAPGDAAELQLRWSQVAAGEWRLSASVEMDELVAVALSVEAAGQDWRRGPEGGAALWADLPADGGRTLFACWPIWNDDGAGVGPTLVLGRRADGELPRIRAAAALTRRDGALRAIESAELRGNGLVTPLAVVAPDEPPPAPGEPVAGLDSDLRARFEAGRFEFDRQMTERDGLGPAFNDQSCFTCHRQPAAGGFSERVVTHFGRTREPASELRERGGPILQAQGVEPAAIELLPSEADVRAERISPHLFGIGLVELLPDEALVALAAAQPEAQRGRVHWVQPLEGGPLRAGRFGWKSQFATLLSFTADASLQELGQTNRLLPEELAPGGDFRVLLEFDRTPDPELRPDADGIDRLDRLVDFQSLLAPPPQTPRAGHPGEAIFERIGCAVCHQPRLQLPANLDGPLAGVHFAPYSDYLLHDLGAEADGIRTRGAEPTEMRTAPLWGLTGRRFLWHDGTLTGGTFESRVAAAIDRHAGQGEAARDRFRSLELAERRTLLEFLASLGRAAQDLTADGRVDGADGARFGVVLVTSTHLRGTEGTQIQSSMDDSMNGFLEPVELLGFVWGVARAVSHRASLAEPRR</sequence>
<evidence type="ECO:0000313" key="3">
    <source>
        <dbReference type="Proteomes" id="UP000316921"/>
    </source>
</evidence>
<dbReference type="InterPro" id="IPR010538">
    <property type="entry name" value="DHOR"/>
</dbReference>
<reference evidence="2 3" key="1">
    <citation type="submission" date="2019-02" db="EMBL/GenBank/DDBJ databases">
        <title>Deep-cultivation of Planctomycetes and their phenomic and genomic characterization uncovers novel biology.</title>
        <authorList>
            <person name="Wiegand S."/>
            <person name="Jogler M."/>
            <person name="Boedeker C."/>
            <person name="Pinto D."/>
            <person name="Vollmers J."/>
            <person name="Rivas-Marin E."/>
            <person name="Kohn T."/>
            <person name="Peeters S.H."/>
            <person name="Heuer A."/>
            <person name="Rast P."/>
            <person name="Oberbeckmann S."/>
            <person name="Bunk B."/>
            <person name="Jeske O."/>
            <person name="Meyerdierks A."/>
            <person name="Storesund J.E."/>
            <person name="Kallscheuer N."/>
            <person name="Luecker S."/>
            <person name="Lage O.M."/>
            <person name="Pohl T."/>
            <person name="Merkel B.J."/>
            <person name="Hornburger P."/>
            <person name="Mueller R.-W."/>
            <person name="Bruemmer F."/>
            <person name="Labrenz M."/>
            <person name="Spormann A.M."/>
            <person name="Op den Camp H."/>
            <person name="Overmann J."/>
            <person name="Amann R."/>
            <person name="Jetten M.S.M."/>
            <person name="Mascher T."/>
            <person name="Medema M.H."/>
            <person name="Devos D.P."/>
            <person name="Kaster A.-K."/>
            <person name="Ovreas L."/>
            <person name="Rohde M."/>
            <person name="Galperin M.Y."/>
            <person name="Jogler C."/>
        </authorList>
    </citation>
    <scope>NUCLEOTIDE SEQUENCE [LARGE SCALE GENOMIC DNA]</scope>
    <source>
        <strain evidence="2 3">Pla133</strain>
    </source>
</reference>
<name>A0A518BFN7_9BACT</name>
<accession>A0A518BFN7</accession>
<dbReference type="PANTHER" id="PTHR30600:SF4">
    <property type="entry name" value="CYTOCHROME C DOMAIN-CONTAINING PROTEIN"/>
    <property type="match status" value="1"/>
</dbReference>
<dbReference type="AlphaFoldDB" id="A0A518BFN7"/>
<feature type="signal peptide" evidence="1">
    <location>
        <begin position="1"/>
        <end position="21"/>
    </location>
</feature>
<proteinExistence type="predicted"/>
<evidence type="ECO:0000313" key="2">
    <source>
        <dbReference type="EMBL" id="QDU65785.1"/>
    </source>
</evidence>
<evidence type="ECO:0008006" key="4">
    <source>
        <dbReference type="Google" id="ProtNLM"/>
    </source>
</evidence>
<dbReference type="Proteomes" id="UP000316921">
    <property type="component" value="Chromosome"/>
</dbReference>
<organism evidence="2 3">
    <name type="scientific">Engelhardtia mirabilis</name>
    <dbReference type="NCBI Taxonomy" id="2528011"/>
    <lineage>
        <taxon>Bacteria</taxon>
        <taxon>Pseudomonadati</taxon>
        <taxon>Planctomycetota</taxon>
        <taxon>Planctomycetia</taxon>
        <taxon>Planctomycetia incertae sedis</taxon>
        <taxon>Engelhardtia</taxon>
    </lineage>
</organism>
<keyword evidence="1" id="KW-0732">Signal</keyword>
<dbReference type="SUPFAM" id="SSF46626">
    <property type="entry name" value="Cytochrome c"/>
    <property type="match status" value="1"/>
</dbReference>
<dbReference type="Pfam" id="PF06537">
    <property type="entry name" value="DHOR"/>
    <property type="match status" value="1"/>
</dbReference>
<dbReference type="PANTHER" id="PTHR30600">
    <property type="entry name" value="CYTOCHROME C PEROXIDASE-RELATED"/>
    <property type="match status" value="1"/>
</dbReference>
<protein>
    <recommendedName>
        <fullName evidence="4">Cytochrome c domain-containing protein</fullName>
    </recommendedName>
</protein>
<evidence type="ECO:0000256" key="1">
    <source>
        <dbReference type="SAM" id="SignalP"/>
    </source>
</evidence>
<feature type="chain" id="PRO_5021793850" description="Cytochrome c domain-containing protein" evidence="1">
    <location>
        <begin position="22"/>
        <end position="615"/>
    </location>
</feature>